<evidence type="ECO:0000313" key="2">
    <source>
        <dbReference type="EMBL" id="QEE20365.1"/>
    </source>
</evidence>
<proteinExistence type="predicted"/>
<dbReference type="Proteomes" id="UP000321062">
    <property type="component" value="Chromosome"/>
</dbReference>
<feature type="domain" description="DUF6898" evidence="1">
    <location>
        <begin position="4"/>
        <end position="57"/>
    </location>
</feature>
<protein>
    <recommendedName>
        <fullName evidence="1">DUF6898 domain-containing protein</fullName>
    </recommendedName>
</protein>
<dbReference type="Pfam" id="PF21839">
    <property type="entry name" value="DUF6898"/>
    <property type="match status" value="1"/>
</dbReference>
<reference evidence="2 3" key="1">
    <citation type="journal article" date="2015" name="Int. J. Syst. Evol. Microbiol.">
        <title>Youhaiella tibetensis gen. nov., sp. nov., isolated from subsurface sediment.</title>
        <authorList>
            <person name="Wang Y.X."/>
            <person name="Huang F.Q."/>
            <person name="Nogi Y."/>
            <person name="Pang S.J."/>
            <person name="Wang P.K."/>
            <person name="Lv J."/>
        </authorList>
    </citation>
    <scope>NUCLEOTIDE SEQUENCE [LARGE SCALE GENOMIC DNA]</scope>
    <source>
        <strain evidence="3">fig4</strain>
    </source>
</reference>
<evidence type="ECO:0000313" key="3">
    <source>
        <dbReference type="Proteomes" id="UP000321062"/>
    </source>
</evidence>
<dbReference type="EMBL" id="CP041690">
    <property type="protein sequence ID" value="QEE20365.1"/>
    <property type="molecule type" value="Genomic_DNA"/>
</dbReference>
<dbReference type="KEGG" id="yti:FNA67_09340"/>
<gene>
    <name evidence="2" type="ORF">FNA67_09340</name>
</gene>
<dbReference type="RefSeq" id="WP_049704927.1">
    <property type="nucleotide sequence ID" value="NZ_BMFM01000001.1"/>
</dbReference>
<name>A0A5B9DN77_9HYPH</name>
<dbReference type="AlphaFoldDB" id="A0A5B9DN77"/>
<evidence type="ECO:0000259" key="1">
    <source>
        <dbReference type="Pfam" id="PF21839"/>
    </source>
</evidence>
<organism evidence="2 3">
    <name type="scientific">Paradevosia tibetensis</name>
    <dbReference type="NCBI Taxonomy" id="1447062"/>
    <lineage>
        <taxon>Bacteria</taxon>
        <taxon>Pseudomonadati</taxon>
        <taxon>Pseudomonadota</taxon>
        <taxon>Alphaproteobacteria</taxon>
        <taxon>Hyphomicrobiales</taxon>
        <taxon>Devosiaceae</taxon>
        <taxon>Paradevosia</taxon>
    </lineage>
</organism>
<accession>A0A5B9DN77</accession>
<dbReference type="OrthoDB" id="8454594at2"/>
<sequence length="71" mass="7711">MGESEVLFEFTQVGQQMRVSAIDAGTLTEVIVIAPASATRYQMQSLAMAKLKRKLAEGDAQGRAAPPQRLF</sequence>
<keyword evidence="3" id="KW-1185">Reference proteome</keyword>
<dbReference type="InterPro" id="IPR054193">
    <property type="entry name" value="DUF6898"/>
</dbReference>